<sequence>MQWIKYQQDMLKDIVYLTDKLEGFTGSDEMLNAHYRSLMESHATLRQVALSPPKYFNEETLSHSSVSMVDFHNETEIGKTDKPLPAPPVPNLITNKTKRIR</sequence>
<reference evidence="2 3" key="1">
    <citation type="journal article" date="2013" name="Environ. Microbiol.">
        <title>Genome analysis of Chitinivibrio alkaliphilus gen. nov., sp. nov., a novel extremely haloalkaliphilic anaerobic chitinolytic bacterium from the candidate phylum Termite Group 3.</title>
        <authorList>
            <person name="Sorokin D.Y."/>
            <person name="Gumerov V.M."/>
            <person name="Rakitin A.L."/>
            <person name="Beletsky A.V."/>
            <person name="Damste J.S."/>
            <person name="Muyzer G."/>
            <person name="Mardanov A.V."/>
            <person name="Ravin N.V."/>
        </authorList>
    </citation>
    <scope>NUCLEOTIDE SEQUENCE [LARGE SCALE GENOMIC DNA]</scope>
    <source>
        <strain evidence="2 3">ACht1</strain>
    </source>
</reference>
<protein>
    <submittedName>
        <fullName evidence="2">Uncharacterized protein</fullName>
    </submittedName>
</protein>
<dbReference type="EMBL" id="ASJR01000023">
    <property type="protein sequence ID" value="ERP30991.1"/>
    <property type="molecule type" value="Genomic_DNA"/>
</dbReference>
<evidence type="ECO:0000256" key="1">
    <source>
        <dbReference type="SAM" id="MobiDB-lite"/>
    </source>
</evidence>
<dbReference type="Proteomes" id="UP000017148">
    <property type="component" value="Unassembled WGS sequence"/>
</dbReference>
<dbReference type="STRING" id="1313304.CALK_2128"/>
<evidence type="ECO:0000313" key="2">
    <source>
        <dbReference type="EMBL" id="ERP30991.1"/>
    </source>
</evidence>
<dbReference type="AlphaFoldDB" id="U7D5Z1"/>
<organism evidence="2 3">
    <name type="scientific">Chitinivibrio alkaliphilus ACht1</name>
    <dbReference type="NCBI Taxonomy" id="1313304"/>
    <lineage>
        <taxon>Bacteria</taxon>
        <taxon>Pseudomonadati</taxon>
        <taxon>Fibrobacterota</taxon>
        <taxon>Chitinivibrionia</taxon>
        <taxon>Chitinivibrionales</taxon>
        <taxon>Chitinivibrionaceae</taxon>
        <taxon>Chitinivibrio</taxon>
    </lineage>
</organism>
<comment type="caution">
    <text evidence="2">The sequence shown here is derived from an EMBL/GenBank/DDBJ whole genome shotgun (WGS) entry which is preliminary data.</text>
</comment>
<accession>U7D5Z1</accession>
<dbReference type="RefSeq" id="WP_022637532.1">
    <property type="nucleotide sequence ID" value="NZ_ASJR01000023.1"/>
</dbReference>
<gene>
    <name evidence="2" type="ORF">CALK_2128</name>
</gene>
<proteinExistence type="predicted"/>
<feature type="region of interest" description="Disordered" evidence="1">
    <location>
        <begin position="77"/>
        <end position="101"/>
    </location>
</feature>
<name>U7D5Z1_9BACT</name>
<keyword evidence="3" id="KW-1185">Reference proteome</keyword>
<evidence type="ECO:0000313" key="3">
    <source>
        <dbReference type="Proteomes" id="UP000017148"/>
    </source>
</evidence>